<gene>
    <name evidence="7" type="primary">SSL2_2</name>
    <name evidence="7" type="ORF">H4R20_006499</name>
</gene>
<feature type="region of interest" description="Disordered" evidence="5">
    <location>
        <begin position="189"/>
        <end position="263"/>
    </location>
</feature>
<keyword evidence="2 7" id="KW-0378">Hydrolase</keyword>
<dbReference type="OrthoDB" id="10262986at2759"/>
<evidence type="ECO:0000256" key="5">
    <source>
        <dbReference type="SAM" id="MobiDB-lite"/>
    </source>
</evidence>
<evidence type="ECO:0000256" key="4">
    <source>
        <dbReference type="ARBA" id="ARBA00022840"/>
    </source>
</evidence>
<dbReference type="PROSITE" id="PS51194">
    <property type="entry name" value="HELICASE_CTER"/>
    <property type="match status" value="1"/>
</dbReference>
<evidence type="ECO:0000256" key="1">
    <source>
        <dbReference type="ARBA" id="ARBA00022741"/>
    </source>
</evidence>
<dbReference type="InterPro" id="IPR032438">
    <property type="entry name" value="ERCC3_RAD25_C"/>
</dbReference>
<dbReference type="SUPFAM" id="SSF52540">
    <property type="entry name" value="P-loop containing nucleoside triphosphate hydrolases"/>
    <property type="match status" value="1"/>
</dbReference>
<keyword evidence="8" id="KW-1185">Reference proteome</keyword>
<accession>A0A9W8HVS5</accession>
<keyword evidence="4" id="KW-0067">ATP-binding</keyword>
<organism evidence="7 8">
    <name type="scientific">Coemansia guatemalensis</name>
    <dbReference type="NCBI Taxonomy" id="2761395"/>
    <lineage>
        <taxon>Eukaryota</taxon>
        <taxon>Fungi</taxon>
        <taxon>Fungi incertae sedis</taxon>
        <taxon>Zoopagomycota</taxon>
        <taxon>Kickxellomycotina</taxon>
        <taxon>Kickxellomycetes</taxon>
        <taxon>Kickxellales</taxon>
        <taxon>Kickxellaceae</taxon>
        <taxon>Coemansia</taxon>
    </lineage>
</organism>
<protein>
    <submittedName>
        <fullName evidence="7">DNA repair helicase RAD25</fullName>
        <ecNumber evidence="7">3.6.4.12</ecNumber>
    </submittedName>
</protein>
<dbReference type="InterPro" id="IPR050615">
    <property type="entry name" value="ATP-dep_DNA_Helicase"/>
</dbReference>
<feature type="compositionally biased region" description="Basic and acidic residues" evidence="5">
    <location>
        <begin position="244"/>
        <end position="253"/>
    </location>
</feature>
<dbReference type="GO" id="GO:0097550">
    <property type="term" value="C:transcription preinitiation complex"/>
    <property type="evidence" value="ECO:0007669"/>
    <property type="project" value="TreeGrafter"/>
</dbReference>
<dbReference type="SMART" id="SM00490">
    <property type="entry name" value="HELICc"/>
    <property type="match status" value="1"/>
</dbReference>
<keyword evidence="3 7" id="KW-0347">Helicase</keyword>
<dbReference type="EC" id="3.6.4.12" evidence="7"/>
<evidence type="ECO:0000313" key="8">
    <source>
        <dbReference type="Proteomes" id="UP001140094"/>
    </source>
</evidence>
<sequence>MNPNKFRACQYLINFHNGRGDKIIVFVDNVFSLITYAKTLGLPYIYGGTPQRERMRILKNFQNNPLLNTIFLSKVGDTSLDLPEATCLIQVSSHYGSRRQEAQRLGRILRAKRRNDEGFNAFFYSLVSKDTQEMLYSTKRQQFLIDQGYSFKVITQLEGIDDCPGLVYGDVDSQKKLLHTVKMASESDAALEKEDAAPGGPKDAAGGNGVRRTAGSLKGLSGASNMAYMESGGRRGAGGGRRATNREPVEHHPLFKRQYYSKK</sequence>
<dbReference type="InterPro" id="IPR001650">
    <property type="entry name" value="Helicase_C-like"/>
</dbReference>
<dbReference type="GO" id="GO:0006289">
    <property type="term" value="P:nucleotide-excision repair"/>
    <property type="evidence" value="ECO:0007669"/>
    <property type="project" value="InterPro"/>
</dbReference>
<dbReference type="GO" id="GO:0005524">
    <property type="term" value="F:ATP binding"/>
    <property type="evidence" value="ECO:0007669"/>
    <property type="project" value="UniProtKB-KW"/>
</dbReference>
<dbReference type="InterPro" id="IPR027417">
    <property type="entry name" value="P-loop_NTPase"/>
</dbReference>
<evidence type="ECO:0000256" key="3">
    <source>
        <dbReference type="ARBA" id="ARBA00022806"/>
    </source>
</evidence>
<dbReference type="EMBL" id="JANBUO010002845">
    <property type="protein sequence ID" value="KAJ2793588.1"/>
    <property type="molecule type" value="Genomic_DNA"/>
</dbReference>
<name>A0A9W8HVS5_9FUNG</name>
<dbReference type="PANTHER" id="PTHR11274:SF0">
    <property type="entry name" value="GENERAL TRANSCRIPTION AND DNA REPAIR FACTOR IIH HELICASE SUBUNIT XPB"/>
    <property type="match status" value="1"/>
</dbReference>
<evidence type="ECO:0000313" key="7">
    <source>
        <dbReference type="EMBL" id="KAJ2793588.1"/>
    </source>
</evidence>
<dbReference type="GO" id="GO:0000112">
    <property type="term" value="C:nucleotide-excision repair factor 3 complex"/>
    <property type="evidence" value="ECO:0007669"/>
    <property type="project" value="TreeGrafter"/>
</dbReference>
<dbReference type="Proteomes" id="UP001140094">
    <property type="component" value="Unassembled WGS sequence"/>
</dbReference>
<dbReference type="PANTHER" id="PTHR11274">
    <property type="entry name" value="RAD25/XP-B DNA REPAIR HELICASE"/>
    <property type="match status" value="1"/>
</dbReference>
<keyword evidence="1" id="KW-0547">Nucleotide-binding</keyword>
<dbReference type="CDD" id="cd18789">
    <property type="entry name" value="SF2_C_XPB"/>
    <property type="match status" value="1"/>
</dbReference>
<evidence type="ECO:0000259" key="6">
    <source>
        <dbReference type="PROSITE" id="PS51194"/>
    </source>
</evidence>
<evidence type="ECO:0000256" key="2">
    <source>
        <dbReference type="ARBA" id="ARBA00022801"/>
    </source>
</evidence>
<comment type="caution">
    <text evidence="7">The sequence shown here is derived from an EMBL/GenBank/DDBJ whole genome shotgun (WGS) entry which is preliminary data.</text>
</comment>
<dbReference type="Pfam" id="PF16203">
    <property type="entry name" value="ERCC3_RAD25_C"/>
    <property type="match status" value="1"/>
</dbReference>
<dbReference type="AlphaFoldDB" id="A0A9W8HVS5"/>
<proteinExistence type="predicted"/>
<dbReference type="PRINTS" id="PR00851">
    <property type="entry name" value="XRODRMPGMNTB"/>
</dbReference>
<dbReference type="NCBIfam" id="TIGR00603">
    <property type="entry name" value="rad25"/>
    <property type="match status" value="1"/>
</dbReference>
<dbReference type="FunFam" id="3.40.50.300:FF:000117">
    <property type="entry name" value="Putative DNA repair helicase rad25"/>
    <property type="match status" value="1"/>
</dbReference>
<dbReference type="Gene3D" id="3.40.50.300">
    <property type="entry name" value="P-loop containing nucleotide triphosphate hydrolases"/>
    <property type="match status" value="1"/>
</dbReference>
<feature type="domain" description="Helicase C-terminal" evidence="6">
    <location>
        <begin position="7"/>
        <end position="161"/>
    </location>
</feature>
<dbReference type="GO" id="GO:0005675">
    <property type="term" value="C:transcription factor TFIIH holo complex"/>
    <property type="evidence" value="ECO:0007669"/>
    <property type="project" value="TreeGrafter"/>
</dbReference>
<dbReference type="GO" id="GO:0043138">
    <property type="term" value="F:3'-5' DNA helicase activity"/>
    <property type="evidence" value="ECO:0007669"/>
    <property type="project" value="TreeGrafter"/>
</dbReference>
<dbReference type="GO" id="GO:0016787">
    <property type="term" value="F:hydrolase activity"/>
    <property type="evidence" value="ECO:0007669"/>
    <property type="project" value="UniProtKB-KW"/>
</dbReference>
<dbReference type="InterPro" id="IPR001161">
    <property type="entry name" value="XPB/Ssl2"/>
</dbReference>
<reference evidence="7" key="1">
    <citation type="submission" date="2022-07" db="EMBL/GenBank/DDBJ databases">
        <title>Phylogenomic reconstructions and comparative analyses of Kickxellomycotina fungi.</title>
        <authorList>
            <person name="Reynolds N.K."/>
            <person name="Stajich J.E."/>
            <person name="Barry K."/>
            <person name="Grigoriev I.V."/>
            <person name="Crous P."/>
            <person name="Smith M.E."/>
        </authorList>
    </citation>
    <scope>NUCLEOTIDE SEQUENCE</scope>
    <source>
        <strain evidence="7">NRRL 1565</strain>
    </source>
</reference>
<dbReference type="GO" id="GO:0006367">
    <property type="term" value="P:transcription initiation at RNA polymerase II promoter"/>
    <property type="evidence" value="ECO:0007669"/>
    <property type="project" value="InterPro"/>
</dbReference>